<dbReference type="InterPro" id="IPR036396">
    <property type="entry name" value="Cyt_P450_sf"/>
</dbReference>
<dbReference type="InterPro" id="IPR017972">
    <property type="entry name" value="Cyt_P450_CS"/>
</dbReference>
<organism evidence="3 4">
    <name type="scientific">Kutzneria viridogrisea</name>
    <dbReference type="NCBI Taxonomy" id="47990"/>
    <lineage>
        <taxon>Bacteria</taxon>
        <taxon>Bacillati</taxon>
        <taxon>Actinomycetota</taxon>
        <taxon>Actinomycetes</taxon>
        <taxon>Pseudonocardiales</taxon>
        <taxon>Pseudonocardiaceae</taxon>
        <taxon>Kutzneria</taxon>
    </lineage>
</organism>
<keyword evidence="4" id="KW-1185">Reference proteome</keyword>
<reference evidence="3 4" key="1">
    <citation type="submission" date="2020-08" db="EMBL/GenBank/DDBJ databases">
        <title>Genomic Encyclopedia of Archaeal and Bacterial Type Strains, Phase II (KMG-II): from individual species to whole genera.</title>
        <authorList>
            <person name="Goeker M."/>
        </authorList>
    </citation>
    <scope>NUCLEOTIDE SEQUENCE [LARGE SCALE GENOMIC DNA]</scope>
    <source>
        <strain evidence="3 4">DSM 43850</strain>
    </source>
</reference>
<gene>
    <name evidence="3" type="ORF">BC739_003538</name>
</gene>
<keyword evidence="2" id="KW-0479">Metal-binding</keyword>
<dbReference type="Gene3D" id="1.10.630.10">
    <property type="entry name" value="Cytochrome P450"/>
    <property type="match status" value="1"/>
</dbReference>
<name>A0ABR6BHH6_9PSEU</name>
<proteinExistence type="inferred from homology"/>
<dbReference type="PANTHER" id="PTHR46696:SF1">
    <property type="entry name" value="CYTOCHROME P450 YJIB-RELATED"/>
    <property type="match status" value="1"/>
</dbReference>
<dbReference type="RefSeq" id="WP_182837729.1">
    <property type="nucleotide sequence ID" value="NZ_BAAABQ010000009.1"/>
</dbReference>
<dbReference type="PRINTS" id="PR00385">
    <property type="entry name" value="P450"/>
</dbReference>
<dbReference type="Pfam" id="PF00067">
    <property type="entry name" value="p450"/>
    <property type="match status" value="1"/>
</dbReference>
<dbReference type="PANTHER" id="PTHR46696">
    <property type="entry name" value="P450, PUTATIVE (EUROFUNG)-RELATED"/>
    <property type="match status" value="1"/>
</dbReference>
<keyword evidence="2 3" id="KW-0560">Oxidoreductase</keyword>
<sequence length="399" mass="44168">MTAVEDAPPLGFDPFHPAFQADPYAHYRPLRESSPVYRSPSTVWVLSRHADCMEVLRDNNFGHYDDSGQHVGMNGAVGDLSFLTMDPPDHTRLRGLVSKAFTAKVVRSLRPRVQELVDELLAGLRGRTEVDLISEFAHPLPVKVISEMLGVPAADQDRFTDWSNALARGLDPEFLLTPQQLAWRNEAKAEFDDYFRGLIELRRAEPAEDLLSGLVAAEQDGVVLTEQELLDTLTLLLVAGHETTVNLIANGTLALLRNPDQFEVLRANPDRAPEAVEELLRYDPPVQLTMRVAKSEVRLGGQLIKRNDLVMALIGAANRDPEVFEDPDRLDLLRPAGRQLAFGQGIHFCLGAPLARLEGQLALAGLVRAFPGMRLLEEHPTYRENLVLRGLAALHVGLG</sequence>
<accession>A0ABR6BHH6</accession>
<keyword evidence="2" id="KW-0408">Iron</keyword>
<evidence type="ECO:0000256" key="1">
    <source>
        <dbReference type="ARBA" id="ARBA00010617"/>
    </source>
</evidence>
<keyword evidence="2" id="KW-0349">Heme</keyword>
<evidence type="ECO:0000313" key="4">
    <source>
        <dbReference type="Proteomes" id="UP000517916"/>
    </source>
</evidence>
<comment type="similarity">
    <text evidence="1 2">Belongs to the cytochrome P450 family.</text>
</comment>
<dbReference type="GO" id="GO:0016712">
    <property type="term" value="F:oxidoreductase activity, acting on paired donors, with incorporation or reduction of molecular oxygen, reduced flavin or flavoprotein as one donor, and incorporation of one atom of oxygen"/>
    <property type="evidence" value="ECO:0007669"/>
    <property type="project" value="UniProtKB-EC"/>
</dbReference>
<dbReference type="PROSITE" id="PS00086">
    <property type="entry name" value="CYTOCHROME_P450"/>
    <property type="match status" value="1"/>
</dbReference>
<dbReference type="InterPro" id="IPR002397">
    <property type="entry name" value="Cyt_P450_B"/>
</dbReference>
<dbReference type="SUPFAM" id="SSF48264">
    <property type="entry name" value="Cytochrome P450"/>
    <property type="match status" value="1"/>
</dbReference>
<dbReference type="CDD" id="cd20625">
    <property type="entry name" value="CYP164-like"/>
    <property type="match status" value="1"/>
</dbReference>
<dbReference type="PRINTS" id="PR00359">
    <property type="entry name" value="BP450"/>
</dbReference>
<evidence type="ECO:0000313" key="3">
    <source>
        <dbReference type="EMBL" id="MBA8926339.1"/>
    </source>
</evidence>
<dbReference type="InterPro" id="IPR001128">
    <property type="entry name" value="Cyt_P450"/>
</dbReference>
<dbReference type="Proteomes" id="UP000517916">
    <property type="component" value="Unassembled WGS sequence"/>
</dbReference>
<evidence type="ECO:0000256" key="2">
    <source>
        <dbReference type="RuleBase" id="RU000461"/>
    </source>
</evidence>
<protein>
    <submittedName>
        <fullName evidence="3">Unspecific monooxygenase</fullName>
        <ecNumber evidence="3">1.14.14.1</ecNumber>
    </submittedName>
</protein>
<dbReference type="EMBL" id="JACJID010000002">
    <property type="protein sequence ID" value="MBA8926339.1"/>
    <property type="molecule type" value="Genomic_DNA"/>
</dbReference>
<keyword evidence="2 3" id="KW-0503">Monooxygenase</keyword>
<comment type="caution">
    <text evidence="3">The sequence shown here is derived from an EMBL/GenBank/DDBJ whole genome shotgun (WGS) entry which is preliminary data.</text>
</comment>
<dbReference type="EC" id="1.14.14.1" evidence="3"/>